<dbReference type="GO" id="GO:0005615">
    <property type="term" value="C:extracellular space"/>
    <property type="evidence" value="ECO:0007669"/>
    <property type="project" value="UniProtKB-KW"/>
</dbReference>
<dbReference type="AlphaFoldDB" id="A0A345D747"/>
<sequence>MASAVIPALSVILCALAFILYSSPAEAQADLALDCCLAVSHKAIPKQILLTYRKQVRGDGCPRDAVIFTTRKGMHLCAPPVTEEQWVKENIKFLDTRLKMCKETKFRVCNLSQSYHIFSHSVVVLVPQLSSIVLDDIKLAGQQACHCYCISPAAGHFLFSGFRLTHDFVYIVDQNLDVKVLLMQNHKLLNYETTRQNILLRQSY</sequence>
<dbReference type="CDD" id="cd00272">
    <property type="entry name" value="Chemokine_CC"/>
    <property type="match status" value="1"/>
</dbReference>
<organism evidence="6">
    <name type="scientific">Ctenopharyngodon idella</name>
    <name type="common">Grass carp</name>
    <name type="synonym">Leuciscus idella</name>
    <dbReference type="NCBI Taxonomy" id="7959"/>
    <lineage>
        <taxon>Eukaryota</taxon>
        <taxon>Metazoa</taxon>
        <taxon>Chordata</taxon>
        <taxon>Craniata</taxon>
        <taxon>Vertebrata</taxon>
        <taxon>Euteleostomi</taxon>
        <taxon>Actinopterygii</taxon>
        <taxon>Neopterygii</taxon>
        <taxon>Teleostei</taxon>
        <taxon>Ostariophysi</taxon>
        <taxon>Cypriniformes</taxon>
        <taxon>Xenocyprididae</taxon>
        <taxon>Xenocypridinae</taxon>
        <taxon>Ctenopharyngodon</taxon>
    </lineage>
</organism>
<name>A0A345D747_CTEID</name>
<reference evidence="6" key="1">
    <citation type="submission" date="2017-08" db="EMBL/GenBank/DDBJ databases">
        <title>An investigation of the diversity and expression of chemokine superfamily by teleost fishes grass carp Ctenopharyngodon idella.</title>
        <authorList>
            <person name="Liao Z."/>
            <person name="Su J."/>
        </authorList>
    </citation>
    <scope>NUCLEOTIDE SEQUENCE</scope>
</reference>
<evidence type="ECO:0000256" key="3">
    <source>
        <dbReference type="ARBA" id="ARBA00023157"/>
    </source>
</evidence>
<dbReference type="PANTHER" id="PTHR12015">
    <property type="entry name" value="SMALL INDUCIBLE CYTOKINE A"/>
    <property type="match status" value="1"/>
</dbReference>
<dbReference type="OrthoDB" id="8900217at2759"/>
<dbReference type="EMBL" id="MF783147">
    <property type="protein sequence ID" value="AXF84177.1"/>
    <property type="molecule type" value="mRNA"/>
</dbReference>
<keyword evidence="4" id="KW-0145">Chemotaxis</keyword>
<dbReference type="GO" id="GO:0006955">
    <property type="term" value="P:immune response"/>
    <property type="evidence" value="ECO:0007669"/>
    <property type="project" value="InterPro"/>
</dbReference>
<gene>
    <name evidence="6" type="primary">CCL19a.1</name>
</gene>
<dbReference type="SUPFAM" id="SSF54117">
    <property type="entry name" value="Interleukin 8-like chemokines"/>
    <property type="match status" value="1"/>
</dbReference>
<feature type="chain" id="PRO_5016484076" description="C-C motif chemokine" evidence="4">
    <location>
        <begin position="28"/>
        <end position="204"/>
    </location>
</feature>
<dbReference type="Pfam" id="PF00048">
    <property type="entry name" value="IL8"/>
    <property type="match status" value="1"/>
</dbReference>
<evidence type="ECO:0000256" key="1">
    <source>
        <dbReference type="ARBA" id="ARBA00010868"/>
    </source>
</evidence>
<evidence type="ECO:0000256" key="4">
    <source>
        <dbReference type="RuleBase" id="RU361150"/>
    </source>
</evidence>
<dbReference type="InterPro" id="IPR036048">
    <property type="entry name" value="Interleukin_8-like_sf"/>
</dbReference>
<dbReference type="InterPro" id="IPR039809">
    <property type="entry name" value="Chemokine_b/g/d"/>
</dbReference>
<keyword evidence="2 4" id="KW-0202">Cytokine</keyword>
<dbReference type="SMART" id="SM00199">
    <property type="entry name" value="SCY"/>
    <property type="match status" value="1"/>
</dbReference>
<feature type="signal peptide" evidence="4">
    <location>
        <begin position="1"/>
        <end position="27"/>
    </location>
</feature>
<protein>
    <recommendedName>
        <fullName evidence="4">C-C motif chemokine</fullName>
    </recommendedName>
</protein>
<comment type="similarity">
    <text evidence="1 4">Belongs to the intercrine beta (chemokine CC) family.</text>
</comment>
<dbReference type="GeneID" id="127512188"/>
<dbReference type="RefSeq" id="XP_051748822.1">
    <property type="nucleotide sequence ID" value="XM_051892862.1"/>
</dbReference>
<evidence type="ECO:0000313" key="6">
    <source>
        <dbReference type="EMBL" id="AXF84177.1"/>
    </source>
</evidence>
<evidence type="ECO:0000259" key="5">
    <source>
        <dbReference type="SMART" id="SM00199"/>
    </source>
</evidence>
<dbReference type="Gene3D" id="2.40.50.40">
    <property type="match status" value="1"/>
</dbReference>
<comment type="subcellular location">
    <subcellularLocation>
        <location evidence="4">Secreted</location>
    </subcellularLocation>
</comment>
<feature type="domain" description="Chemokine interleukin-8-like" evidence="5">
    <location>
        <begin position="32"/>
        <end position="94"/>
    </location>
</feature>
<dbReference type="PANTHER" id="PTHR12015:SF108">
    <property type="entry name" value="C-C MOTIF CHEMOKINE 20"/>
    <property type="match status" value="1"/>
</dbReference>
<proteinExistence type="evidence at transcript level"/>
<dbReference type="InterPro" id="IPR001811">
    <property type="entry name" value="Chemokine_IL8-like_dom"/>
</dbReference>
<keyword evidence="4" id="KW-0732">Signal</keyword>
<keyword evidence="3" id="KW-1015">Disulfide bond</keyword>
<dbReference type="PROSITE" id="PS00472">
    <property type="entry name" value="SMALL_CYTOKINES_CC"/>
    <property type="match status" value="1"/>
</dbReference>
<accession>A0A345D747</accession>
<keyword evidence="4" id="KW-0964">Secreted</keyword>
<evidence type="ECO:0000256" key="2">
    <source>
        <dbReference type="ARBA" id="ARBA00022514"/>
    </source>
</evidence>
<dbReference type="GO" id="GO:0008009">
    <property type="term" value="F:chemokine activity"/>
    <property type="evidence" value="ECO:0007669"/>
    <property type="project" value="InterPro"/>
</dbReference>
<dbReference type="InterPro" id="IPR000827">
    <property type="entry name" value="Chemokine_CC_CS"/>
</dbReference>